<dbReference type="AlphaFoldDB" id="A0A8S1R6Y0"/>
<organism evidence="1 2">
    <name type="scientific">Paramecium sonneborni</name>
    <dbReference type="NCBI Taxonomy" id="65129"/>
    <lineage>
        <taxon>Eukaryota</taxon>
        <taxon>Sar</taxon>
        <taxon>Alveolata</taxon>
        <taxon>Ciliophora</taxon>
        <taxon>Intramacronucleata</taxon>
        <taxon>Oligohymenophorea</taxon>
        <taxon>Peniculida</taxon>
        <taxon>Parameciidae</taxon>
        <taxon>Paramecium</taxon>
    </lineage>
</organism>
<keyword evidence="2" id="KW-1185">Reference proteome</keyword>
<name>A0A8S1R6Y0_9CILI</name>
<dbReference type="EMBL" id="CAJJDN010000143">
    <property type="protein sequence ID" value="CAD8123237.1"/>
    <property type="molecule type" value="Genomic_DNA"/>
</dbReference>
<reference evidence="1" key="1">
    <citation type="submission" date="2021-01" db="EMBL/GenBank/DDBJ databases">
        <authorList>
            <consortium name="Genoscope - CEA"/>
            <person name="William W."/>
        </authorList>
    </citation>
    <scope>NUCLEOTIDE SEQUENCE</scope>
</reference>
<gene>
    <name evidence="1" type="ORF">PSON_ATCC_30995.1.T1430118</name>
</gene>
<protein>
    <submittedName>
        <fullName evidence="1">Uncharacterized protein</fullName>
    </submittedName>
</protein>
<evidence type="ECO:0000313" key="1">
    <source>
        <dbReference type="EMBL" id="CAD8123237.1"/>
    </source>
</evidence>
<dbReference type="Proteomes" id="UP000692954">
    <property type="component" value="Unassembled WGS sequence"/>
</dbReference>
<comment type="caution">
    <text evidence="1">The sequence shown here is derived from an EMBL/GenBank/DDBJ whole genome shotgun (WGS) entry which is preliminary data.</text>
</comment>
<dbReference type="OrthoDB" id="5148094at2759"/>
<sequence>MDENDPKYSSYLEVFSRICNNELKVLALQLIYQSQEKGLELQKFKPQLAITYEKLIVDIYLVEGGLKQLSKNYSQFQLHDKKDLLLNQLFNKGVQSFTQEAIEFHLKIVKIAIKDQKEQIYSSAVLERFFTLSKQYFEKCIQSSKFDLASPCELNRLAHILAQTIEQVMCSKY</sequence>
<accession>A0A8S1R6Y0</accession>
<evidence type="ECO:0000313" key="2">
    <source>
        <dbReference type="Proteomes" id="UP000692954"/>
    </source>
</evidence>
<proteinExistence type="predicted"/>